<evidence type="ECO:0000256" key="1">
    <source>
        <dbReference type="SAM" id="MobiDB-lite"/>
    </source>
</evidence>
<comment type="caution">
    <text evidence="3">The sequence shown here is derived from an EMBL/GenBank/DDBJ whole genome shotgun (WGS) entry which is preliminary data.</text>
</comment>
<sequence length="89" mass="9368">MRHFILAAAIAAHPFGMRKAAVTTALIALASFAHAGLTRDLRAVAVAVDLTAVATAANDDLRPAAGAHKQAAGGRHRQSPSMPKRYRRD</sequence>
<evidence type="ECO:0000313" key="3">
    <source>
        <dbReference type="EMBL" id="NPT41743.1"/>
    </source>
</evidence>
<keyword evidence="4" id="KW-1185">Reference proteome</keyword>
<proteinExistence type="predicted"/>
<keyword evidence="2" id="KW-0732">Signal</keyword>
<protein>
    <submittedName>
        <fullName evidence="3">Uncharacterized protein</fullName>
    </submittedName>
</protein>
<reference evidence="3 4" key="1">
    <citation type="submission" date="2019-11" db="EMBL/GenBank/DDBJ databases">
        <title>Metabolism of dissolved organic matter in forest soils.</title>
        <authorList>
            <person name="Cyle K.T."/>
            <person name="Wilhelm R.C."/>
            <person name="Martinez C.E."/>
        </authorList>
    </citation>
    <scope>NUCLEOTIDE SEQUENCE [LARGE SCALE GENOMIC DNA]</scope>
    <source>
        <strain evidence="3 4">1N</strain>
    </source>
</reference>
<dbReference type="Proteomes" id="UP000652198">
    <property type="component" value="Unassembled WGS sequence"/>
</dbReference>
<name>A0ABX2BPC7_9BURK</name>
<feature type="signal peptide" evidence="2">
    <location>
        <begin position="1"/>
        <end position="35"/>
    </location>
</feature>
<feature type="region of interest" description="Disordered" evidence="1">
    <location>
        <begin position="65"/>
        <end position="89"/>
    </location>
</feature>
<dbReference type="RefSeq" id="WP_172310289.1">
    <property type="nucleotide sequence ID" value="NZ_WOEY01000040.1"/>
</dbReference>
<organism evidence="3 4">
    <name type="scientific">Paraburkholderia solitsugae</name>
    <dbReference type="NCBI Taxonomy" id="2675748"/>
    <lineage>
        <taxon>Bacteria</taxon>
        <taxon>Pseudomonadati</taxon>
        <taxon>Pseudomonadota</taxon>
        <taxon>Betaproteobacteria</taxon>
        <taxon>Burkholderiales</taxon>
        <taxon>Burkholderiaceae</taxon>
        <taxon>Paraburkholderia</taxon>
    </lineage>
</organism>
<feature type="chain" id="PRO_5045500588" evidence="2">
    <location>
        <begin position="36"/>
        <end position="89"/>
    </location>
</feature>
<dbReference type="EMBL" id="WOEY01000040">
    <property type="protein sequence ID" value="NPT41743.1"/>
    <property type="molecule type" value="Genomic_DNA"/>
</dbReference>
<evidence type="ECO:0000313" key="4">
    <source>
        <dbReference type="Proteomes" id="UP000652198"/>
    </source>
</evidence>
<evidence type="ECO:0000256" key="2">
    <source>
        <dbReference type="SAM" id="SignalP"/>
    </source>
</evidence>
<feature type="compositionally biased region" description="Basic residues" evidence="1">
    <location>
        <begin position="74"/>
        <end position="89"/>
    </location>
</feature>
<gene>
    <name evidence="3" type="ORF">GNZ12_10500</name>
</gene>
<accession>A0ABX2BPC7</accession>